<reference evidence="3 4" key="1">
    <citation type="submission" date="2015-11" db="EMBL/GenBank/DDBJ databases">
        <title>Sequence of Pedobacter ginsenosidimutans.</title>
        <authorList>
            <person name="Carson E."/>
            <person name="Keyser V."/>
            <person name="Newman J."/>
            <person name="Miller J."/>
        </authorList>
    </citation>
    <scope>NUCLEOTIDE SEQUENCE [LARGE SCALE GENOMIC DNA]</scope>
    <source>
        <strain evidence="3 4">KACC 14530</strain>
    </source>
</reference>
<keyword evidence="1" id="KW-0472">Membrane</keyword>
<dbReference type="CDD" id="cd00136">
    <property type="entry name" value="PDZ_canonical"/>
    <property type="match status" value="1"/>
</dbReference>
<dbReference type="InterPro" id="IPR001478">
    <property type="entry name" value="PDZ"/>
</dbReference>
<dbReference type="PANTHER" id="PTHR32060:SF30">
    <property type="entry name" value="CARBOXY-TERMINAL PROCESSING PROTEASE CTPA"/>
    <property type="match status" value="1"/>
</dbReference>
<organism evidence="3 4">
    <name type="scientific">Pedobacter ginsenosidimutans</name>
    <dbReference type="NCBI Taxonomy" id="687842"/>
    <lineage>
        <taxon>Bacteria</taxon>
        <taxon>Pseudomonadati</taxon>
        <taxon>Bacteroidota</taxon>
        <taxon>Sphingobacteriia</taxon>
        <taxon>Sphingobacteriales</taxon>
        <taxon>Sphingobacteriaceae</taxon>
        <taxon>Pedobacter</taxon>
    </lineage>
</organism>
<dbReference type="SMART" id="SM00228">
    <property type="entry name" value="PDZ"/>
    <property type="match status" value="1"/>
</dbReference>
<dbReference type="GO" id="GO:0008236">
    <property type="term" value="F:serine-type peptidase activity"/>
    <property type="evidence" value="ECO:0007669"/>
    <property type="project" value="InterPro"/>
</dbReference>
<protein>
    <recommendedName>
        <fullName evidence="2">PDZ domain-containing protein</fullName>
    </recommendedName>
</protein>
<dbReference type="InterPro" id="IPR005151">
    <property type="entry name" value="Tail-specific_protease"/>
</dbReference>
<dbReference type="InterPro" id="IPR029045">
    <property type="entry name" value="ClpP/crotonase-like_dom_sf"/>
</dbReference>
<gene>
    <name evidence="3" type="ORF">ASU31_11945</name>
</gene>
<keyword evidence="1" id="KW-0812">Transmembrane</keyword>
<dbReference type="GO" id="GO:0004175">
    <property type="term" value="F:endopeptidase activity"/>
    <property type="evidence" value="ECO:0007669"/>
    <property type="project" value="TreeGrafter"/>
</dbReference>
<keyword evidence="1" id="KW-1133">Transmembrane helix</keyword>
<dbReference type="GO" id="GO:0006508">
    <property type="term" value="P:proteolysis"/>
    <property type="evidence" value="ECO:0007669"/>
    <property type="project" value="InterPro"/>
</dbReference>
<dbReference type="Proteomes" id="UP000051950">
    <property type="component" value="Unassembled WGS sequence"/>
</dbReference>
<evidence type="ECO:0000313" key="4">
    <source>
        <dbReference type="Proteomes" id="UP000051950"/>
    </source>
</evidence>
<dbReference type="STRING" id="687842.ASU31_11945"/>
<sequence length="546" mass="59449">MPGTYIKDNVTIISMRNKRFLYLVALGFLSFGTITGCKKSSPAPDEPITPPVVTTPTGTRDELTKDSIFLYGKELYYWNTSLPTYEVFNPRRFSSNEAELYAMTQYSLDPATGKPYEYVSTSSEPKYSFFDYTAATTGKTGALKADVNGSANDYGFSVQYNNDTDLRVKYVYPNSPAAQQGLTRGCRITSVNGRTDLSWPNAVSFLNNAIFGTNATVTLAFNDISGNPKTAVVSSSLYTVNPILFTNVYTVGAKKVGYIVFNSFTNNASAAINTVFSNFATQGVSELIIDLRYNGGGYVSTATQIINLAAPAGETGNTMFTSYYNNYLQSITTAQRKASVLAHQPLLDDDGKLQPFTTGVNGKYATYADLNYSPTAADNIEKFAKSGALSLNRVYFIVTGSTASASELTINSLKPVMDVKLIGRTTYGKPVGFFPIRIDKVDMYIPEFETKNKLGVGGYYSGLTVDKESAEDLTKAWGDETETLLAYALLYAKNGNFVTTAAKTASLSTTTTVMPSKLSVAELRALDEKLDPKGFKGMVMTPDKKF</sequence>
<accession>A0A0T5VPR7</accession>
<dbReference type="Gene3D" id="3.90.226.10">
    <property type="entry name" value="2-enoyl-CoA Hydratase, Chain A, domain 1"/>
    <property type="match status" value="1"/>
</dbReference>
<dbReference type="InterPro" id="IPR036034">
    <property type="entry name" value="PDZ_sf"/>
</dbReference>
<dbReference type="Gene3D" id="3.30.750.170">
    <property type="match status" value="1"/>
</dbReference>
<name>A0A0T5VPR7_9SPHI</name>
<feature type="transmembrane region" description="Helical" evidence="1">
    <location>
        <begin position="20"/>
        <end position="36"/>
    </location>
</feature>
<dbReference type="Pfam" id="PF03572">
    <property type="entry name" value="Peptidase_S41"/>
    <property type="match status" value="1"/>
</dbReference>
<comment type="caution">
    <text evidence="3">The sequence shown here is derived from an EMBL/GenBank/DDBJ whole genome shotgun (WGS) entry which is preliminary data.</text>
</comment>
<evidence type="ECO:0000259" key="2">
    <source>
        <dbReference type="PROSITE" id="PS50106"/>
    </source>
</evidence>
<dbReference type="SUPFAM" id="SSF50156">
    <property type="entry name" value="PDZ domain-like"/>
    <property type="match status" value="1"/>
</dbReference>
<evidence type="ECO:0000256" key="1">
    <source>
        <dbReference type="SAM" id="Phobius"/>
    </source>
</evidence>
<dbReference type="EMBL" id="LMZQ01000007">
    <property type="protein sequence ID" value="KRT15695.1"/>
    <property type="molecule type" value="Genomic_DNA"/>
</dbReference>
<evidence type="ECO:0000313" key="3">
    <source>
        <dbReference type="EMBL" id="KRT15695.1"/>
    </source>
</evidence>
<dbReference type="SUPFAM" id="SSF52096">
    <property type="entry name" value="ClpP/crotonase"/>
    <property type="match status" value="1"/>
</dbReference>
<dbReference type="Gene3D" id="2.30.42.10">
    <property type="match status" value="1"/>
</dbReference>
<dbReference type="CDD" id="cd07561">
    <property type="entry name" value="Peptidase_S41_CPP_like"/>
    <property type="match status" value="1"/>
</dbReference>
<dbReference type="PANTHER" id="PTHR32060">
    <property type="entry name" value="TAIL-SPECIFIC PROTEASE"/>
    <property type="match status" value="1"/>
</dbReference>
<proteinExistence type="predicted"/>
<dbReference type="GO" id="GO:0030288">
    <property type="term" value="C:outer membrane-bounded periplasmic space"/>
    <property type="evidence" value="ECO:0007669"/>
    <property type="project" value="TreeGrafter"/>
</dbReference>
<dbReference type="AlphaFoldDB" id="A0A0T5VPR7"/>
<keyword evidence="4" id="KW-1185">Reference proteome</keyword>
<feature type="domain" description="PDZ" evidence="2">
    <location>
        <begin position="140"/>
        <end position="209"/>
    </location>
</feature>
<dbReference type="GO" id="GO:0007165">
    <property type="term" value="P:signal transduction"/>
    <property type="evidence" value="ECO:0007669"/>
    <property type="project" value="TreeGrafter"/>
</dbReference>
<dbReference type="PROSITE" id="PS50106">
    <property type="entry name" value="PDZ"/>
    <property type="match status" value="1"/>
</dbReference>